<evidence type="ECO:0000256" key="3">
    <source>
        <dbReference type="ARBA" id="ARBA00022448"/>
    </source>
</evidence>
<reference evidence="13" key="1">
    <citation type="submission" date="2021-01" db="UniProtKB">
        <authorList>
            <consortium name="EnsemblMetazoa"/>
        </authorList>
    </citation>
    <scope>IDENTIFICATION</scope>
</reference>
<dbReference type="SUPFAM" id="SSF160240">
    <property type="entry name" value="Cation efflux protein cytoplasmic domain-like"/>
    <property type="match status" value="1"/>
</dbReference>
<evidence type="ECO:0000259" key="11">
    <source>
        <dbReference type="Pfam" id="PF01545"/>
    </source>
</evidence>
<keyword evidence="6 10" id="KW-1133">Transmembrane helix</keyword>
<keyword evidence="3" id="KW-0813">Transport</keyword>
<dbReference type="NCBIfam" id="TIGR01297">
    <property type="entry name" value="CDF"/>
    <property type="match status" value="1"/>
</dbReference>
<feature type="compositionally biased region" description="Gly residues" evidence="9">
    <location>
        <begin position="293"/>
        <end position="303"/>
    </location>
</feature>
<dbReference type="InterPro" id="IPR058533">
    <property type="entry name" value="Cation_efflux_TM"/>
</dbReference>
<feature type="compositionally biased region" description="Polar residues" evidence="9">
    <location>
        <begin position="30"/>
        <end position="48"/>
    </location>
</feature>
<organism evidence="13 14">
    <name type="scientific">Clytia hemisphaerica</name>
    <dbReference type="NCBI Taxonomy" id="252671"/>
    <lineage>
        <taxon>Eukaryota</taxon>
        <taxon>Metazoa</taxon>
        <taxon>Cnidaria</taxon>
        <taxon>Hydrozoa</taxon>
        <taxon>Hydroidolina</taxon>
        <taxon>Leptothecata</taxon>
        <taxon>Obeliida</taxon>
        <taxon>Clytiidae</taxon>
        <taxon>Clytia</taxon>
    </lineage>
</organism>
<comment type="subcellular location">
    <subcellularLocation>
        <location evidence="1">Membrane</location>
        <topology evidence="1">Multi-pass membrane protein</topology>
    </subcellularLocation>
</comment>
<feature type="transmembrane region" description="Helical" evidence="10">
    <location>
        <begin position="266"/>
        <end position="287"/>
    </location>
</feature>
<accession>A0A7M5WY30</accession>
<feature type="domain" description="Cation efflux protein transmembrane" evidence="11">
    <location>
        <begin position="165"/>
        <end position="415"/>
    </location>
</feature>
<dbReference type="AlphaFoldDB" id="A0A7M5WY30"/>
<evidence type="ECO:0000313" key="14">
    <source>
        <dbReference type="Proteomes" id="UP000594262"/>
    </source>
</evidence>
<proteinExistence type="inferred from homology"/>
<dbReference type="GO" id="GO:0005886">
    <property type="term" value="C:plasma membrane"/>
    <property type="evidence" value="ECO:0007669"/>
    <property type="project" value="TreeGrafter"/>
</dbReference>
<dbReference type="InterPro" id="IPR050681">
    <property type="entry name" value="CDF/SLC30A"/>
</dbReference>
<dbReference type="GeneID" id="136803189"/>
<feature type="region of interest" description="Disordered" evidence="9">
    <location>
        <begin position="293"/>
        <end position="340"/>
    </location>
</feature>
<sequence length="509" mass="55839">MSNVRSIGGPLQDRVGLKSDSDNIPVGQLIQFQEPTTVNDDDFQSPTTNDDDCHSPTSYDGDLEGDMPRVEEIDMTSQSDQEPLLRDQEPNVGFRKGHAHNASIGSVSDIGGSFKHYGSFAGSINNSSHSHHSHHSHSHVEDSNLHCHTKDKTRLSDVRVAQRKLTIASIVCLLFMIAEFVGGYLSNSLAIMTDAAHLLSDFGGFMISLFALWLGTRKPSKKLSFGWHRAEVMGALLSVLIIWVLTGILVYEAIMRAKDQNFEINPIIMLITSGVGVCVNIIMGVTLHGSGHGHSHGLGGGHSHGNSHSHSHSSPHTDNVENGTPASAGSSTSSGENEELIKRSKSKLKKDLNVRAAFIHVLGDLVQSVGVFLAALVIYFKPTWKIADPICTFLFSILVLFTTLTILKDIVVVLMEGTPKGLDFKEVMEDLENIRAVRMVHNLHIWSLTMGTAALSVHLAIDDTRSTHSVLREAQVLIAKKYEIYHSTIQVEKFHDQMENCSMCEEPKD</sequence>
<keyword evidence="7" id="KW-0406">Ion transport</keyword>
<dbReference type="RefSeq" id="XP_066916025.1">
    <property type="nucleotide sequence ID" value="XM_067059924.1"/>
</dbReference>
<dbReference type="GO" id="GO:0010043">
    <property type="term" value="P:response to zinc ion"/>
    <property type="evidence" value="ECO:0007669"/>
    <property type="project" value="TreeGrafter"/>
</dbReference>
<evidence type="ECO:0000313" key="13">
    <source>
        <dbReference type="EnsemblMetazoa" id="CLYHEMP014624.1"/>
    </source>
</evidence>
<evidence type="ECO:0000256" key="4">
    <source>
        <dbReference type="ARBA" id="ARBA00022692"/>
    </source>
</evidence>
<evidence type="ECO:0000256" key="9">
    <source>
        <dbReference type="SAM" id="MobiDB-lite"/>
    </source>
</evidence>
<dbReference type="Proteomes" id="UP000594262">
    <property type="component" value="Unplaced"/>
</dbReference>
<evidence type="ECO:0000256" key="2">
    <source>
        <dbReference type="ARBA" id="ARBA00008873"/>
    </source>
</evidence>
<evidence type="ECO:0000256" key="10">
    <source>
        <dbReference type="SAM" id="Phobius"/>
    </source>
</evidence>
<evidence type="ECO:0000256" key="6">
    <source>
        <dbReference type="ARBA" id="ARBA00022989"/>
    </source>
</evidence>
<feature type="transmembrane region" description="Helical" evidence="10">
    <location>
        <begin position="352"/>
        <end position="380"/>
    </location>
</feature>
<keyword evidence="5" id="KW-0862">Zinc</keyword>
<keyword evidence="4 10" id="KW-0812">Transmembrane</keyword>
<feature type="transmembrane region" description="Helical" evidence="10">
    <location>
        <begin position="197"/>
        <end position="214"/>
    </location>
</feature>
<dbReference type="EnsemblMetazoa" id="CLYHEMT014624.1">
    <property type="protein sequence ID" value="CLYHEMP014624.1"/>
    <property type="gene ID" value="CLYHEMG014624"/>
</dbReference>
<protein>
    <submittedName>
        <fullName evidence="13">Uncharacterized protein</fullName>
    </submittedName>
</protein>
<evidence type="ECO:0000256" key="1">
    <source>
        <dbReference type="ARBA" id="ARBA00004141"/>
    </source>
</evidence>
<feature type="domain" description="Cation efflux protein cytoplasmic" evidence="12">
    <location>
        <begin position="419"/>
        <end position="493"/>
    </location>
</feature>
<feature type="transmembrane region" description="Helical" evidence="10">
    <location>
        <begin position="235"/>
        <end position="254"/>
    </location>
</feature>
<dbReference type="PANTHER" id="PTHR11562">
    <property type="entry name" value="CATION EFFLUX PROTEIN/ ZINC TRANSPORTER"/>
    <property type="match status" value="1"/>
</dbReference>
<dbReference type="InterPro" id="IPR027470">
    <property type="entry name" value="Cation_efflux_CTD"/>
</dbReference>
<dbReference type="InterPro" id="IPR036837">
    <property type="entry name" value="Cation_efflux_CTD_sf"/>
</dbReference>
<dbReference type="Pfam" id="PF01545">
    <property type="entry name" value="Cation_efflux"/>
    <property type="match status" value="1"/>
</dbReference>
<comment type="similarity">
    <text evidence="2">Belongs to the cation diffusion facilitator (CDF) transporter (TC 2.A.4) family. SLC30A subfamily.</text>
</comment>
<dbReference type="InterPro" id="IPR002524">
    <property type="entry name" value="Cation_efflux"/>
</dbReference>
<evidence type="ECO:0000256" key="8">
    <source>
        <dbReference type="ARBA" id="ARBA00023136"/>
    </source>
</evidence>
<keyword evidence="5" id="KW-0864">Zinc transport</keyword>
<evidence type="ECO:0000256" key="7">
    <source>
        <dbReference type="ARBA" id="ARBA00023065"/>
    </source>
</evidence>
<keyword evidence="14" id="KW-1185">Reference proteome</keyword>
<feature type="compositionally biased region" description="Low complexity" evidence="9">
    <location>
        <begin position="322"/>
        <end position="335"/>
    </location>
</feature>
<dbReference type="Gene3D" id="1.20.1510.10">
    <property type="entry name" value="Cation efflux protein transmembrane domain"/>
    <property type="match status" value="1"/>
</dbReference>
<dbReference type="GO" id="GO:0005385">
    <property type="term" value="F:zinc ion transmembrane transporter activity"/>
    <property type="evidence" value="ECO:0007669"/>
    <property type="project" value="TreeGrafter"/>
</dbReference>
<dbReference type="InterPro" id="IPR027469">
    <property type="entry name" value="Cation_efflux_TMD_sf"/>
</dbReference>
<evidence type="ECO:0000256" key="5">
    <source>
        <dbReference type="ARBA" id="ARBA00022906"/>
    </source>
</evidence>
<feature type="region of interest" description="Disordered" evidence="9">
    <location>
        <begin position="125"/>
        <end position="146"/>
    </location>
</feature>
<dbReference type="SUPFAM" id="SSF161111">
    <property type="entry name" value="Cation efflux protein transmembrane domain-like"/>
    <property type="match status" value="1"/>
</dbReference>
<feature type="region of interest" description="Disordered" evidence="9">
    <location>
        <begin position="1"/>
        <end position="66"/>
    </location>
</feature>
<dbReference type="Pfam" id="PF16916">
    <property type="entry name" value="ZT_dimer"/>
    <property type="match status" value="1"/>
</dbReference>
<dbReference type="OrthoDB" id="9944568at2759"/>
<feature type="transmembrane region" description="Helical" evidence="10">
    <location>
        <begin position="165"/>
        <end position="185"/>
    </location>
</feature>
<dbReference type="PANTHER" id="PTHR11562:SF17">
    <property type="entry name" value="RE54080P-RELATED"/>
    <property type="match status" value="1"/>
</dbReference>
<name>A0A7M5WY30_9CNID</name>
<feature type="transmembrane region" description="Helical" evidence="10">
    <location>
        <begin position="386"/>
        <end position="407"/>
    </location>
</feature>
<evidence type="ECO:0000259" key="12">
    <source>
        <dbReference type="Pfam" id="PF16916"/>
    </source>
</evidence>
<keyword evidence="8 10" id="KW-0472">Membrane</keyword>